<evidence type="ECO:0000313" key="3">
    <source>
        <dbReference type="Proteomes" id="UP000019760"/>
    </source>
</evidence>
<dbReference type="InterPro" id="IPR014996">
    <property type="entry name" value="AcaB"/>
</dbReference>
<organism evidence="2 3">
    <name type="scientific">Acidomonas methanolica NBRC 104435</name>
    <dbReference type="NCBI Taxonomy" id="1231351"/>
    <lineage>
        <taxon>Bacteria</taxon>
        <taxon>Pseudomonadati</taxon>
        <taxon>Pseudomonadota</taxon>
        <taxon>Alphaproteobacteria</taxon>
        <taxon>Acetobacterales</taxon>
        <taxon>Acetobacteraceae</taxon>
        <taxon>Acidomonas</taxon>
    </lineage>
</organism>
<evidence type="ECO:0008006" key="4">
    <source>
        <dbReference type="Google" id="ProtNLM"/>
    </source>
</evidence>
<dbReference type="Pfam" id="PF08900">
    <property type="entry name" value="AcaB"/>
    <property type="match status" value="1"/>
</dbReference>
<accession>A0A023D6I1</accession>
<dbReference type="Proteomes" id="UP000019760">
    <property type="component" value="Unassembled WGS sequence"/>
</dbReference>
<dbReference type="AlphaFoldDB" id="A0A023D6I1"/>
<sequence>MSSSTETLQLNLGSLRSTMSLTLHTHHASRIWHGRAASDGKPAIVGLNGYVAVMNRMKRGAEQDDPYSDWWMLRIEEKLNTTKDQLHTLREQVDQALAGLPSALSVGENLNVQPVKLPLFISSQLGFMALYLLADYDELARKLILAHHTALIDRSTLERWLNEGAHALRSLFSLAQQYRYSGCSRDDFVSMNAAGRAAIEKFGTLPQDVLDGTRRSRFAPPVIRRSVSSSSPPRRSATAEPAPVSPDSEPEPPSEETSDDAGDSSAGEGGDE</sequence>
<proteinExistence type="predicted"/>
<dbReference type="NCBIfam" id="TIGR03761">
    <property type="entry name" value="ICE_PFL4669"/>
    <property type="match status" value="1"/>
</dbReference>
<feature type="region of interest" description="Disordered" evidence="1">
    <location>
        <begin position="220"/>
        <end position="272"/>
    </location>
</feature>
<comment type="caution">
    <text evidence="2">The sequence shown here is derived from an EMBL/GenBank/DDBJ whole genome shotgun (WGS) entry which is preliminary data.</text>
</comment>
<feature type="compositionally biased region" description="Low complexity" evidence="1">
    <location>
        <begin position="220"/>
        <end position="247"/>
    </location>
</feature>
<protein>
    <recommendedName>
        <fullName evidence="4">Integrating conjugative element protein</fullName>
    </recommendedName>
</protein>
<name>A0A023D6I1_ACIMT</name>
<evidence type="ECO:0000256" key="1">
    <source>
        <dbReference type="SAM" id="MobiDB-lite"/>
    </source>
</evidence>
<dbReference type="OrthoDB" id="8524550at2"/>
<gene>
    <name evidence="2" type="ORF">Amme_059_069</name>
</gene>
<reference evidence="2 3" key="2">
    <citation type="journal article" date="2014" name="FEMS Microbiol. Lett.">
        <title>Draft genomic DNA sequence of the facultatively methylotrophic bacterium Acidomonas methanolica type strain MB58.</title>
        <authorList>
            <person name="Higashiura N."/>
            <person name="Hadano H."/>
            <person name="Hirakawa H."/>
            <person name="Matsutani M."/>
            <person name="Takabe S."/>
            <person name="Matsushita K."/>
            <person name="Azuma Y."/>
        </authorList>
    </citation>
    <scope>NUCLEOTIDE SEQUENCE [LARGE SCALE GENOMIC DNA]</scope>
    <source>
        <strain evidence="2 3">MB58</strain>
    </source>
</reference>
<reference evidence="3" key="1">
    <citation type="journal article" date="2014" name="FEMS Microbiol. Lett.">
        <title>Draft Genomic DNA Sequence of the Facultatively Methylotrophic Bacterium Acidomonas methanolica type strain MB58.</title>
        <authorList>
            <person name="Higashiura N."/>
            <person name="Hadano H."/>
            <person name="Hirakawa H."/>
            <person name="Matsutani M."/>
            <person name="Takabe S."/>
            <person name="Matsushita K."/>
            <person name="Azuma Y."/>
        </authorList>
    </citation>
    <scope>NUCLEOTIDE SEQUENCE [LARGE SCALE GENOMIC DNA]</scope>
    <source>
        <strain evidence="3">MB58</strain>
    </source>
</reference>
<dbReference type="RefSeq" id="WP_042059072.1">
    <property type="nucleotide sequence ID" value="NZ_BAND01000059.1"/>
</dbReference>
<dbReference type="EMBL" id="BAND01000059">
    <property type="protein sequence ID" value="GAJ29350.1"/>
    <property type="molecule type" value="Genomic_DNA"/>
</dbReference>
<feature type="compositionally biased region" description="Acidic residues" evidence="1">
    <location>
        <begin position="248"/>
        <end position="262"/>
    </location>
</feature>
<keyword evidence="3" id="KW-1185">Reference proteome</keyword>
<evidence type="ECO:0000313" key="2">
    <source>
        <dbReference type="EMBL" id="GAJ29350.1"/>
    </source>
</evidence>